<keyword evidence="2" id="KW-0288">FMN</keyword>
<organism evidence="6 7">
    <name type="scientific">Nocardia colli</name>
    <dbReference type="NCBI Taxonomy" id="2545717"/>
    <lineage>
        <taxon>Bacteria</taxon>
        <taxon>Bacillati</taxon>
        <taxon>Actinomycetota</taxon>
        <taxon>Actinomycetes</taxon>
        <taxon>Mycobacteriales</taxon>
        <taxon>Nocardiaceae</taxon>
        <taxon>Nocardia</taxon>
    </lineage>
</organism>
<evidence type="ECO:0000256" key="4">
    <source>
        <dbReference type="ARBA" id="ARBA00023033"/>
    </source>
</evidence>
<evidence type="ECO:0000313" key="6">
    <source>
        <dbReference type="EMBL" id="KAA8889483.1"/>
    </source>
</evidence>
<dbReference type="InterPro" id="IPR050172">
    <property type="entry name" value="SsuD_RutA_monooxygenase"/>
</dbReference>
<dbReference type="PANTHER" id="PTHR42847">
    <property type="entry name" value="ALKANESULFONATE MONOOXYGENASE"/>
    <property type="match status" value="1"/>
</dbReference>
<accession>A0A5N0EKF8</accession>
<evidence type="ECO:0000256" key="1">
    <source>
        <dbReference type="ARBA" id="ARBA00022630"/>
    </source>
</evidence>
<evidence type="ECO:0000259" key="5">
    <source>
        <dbReference type="Pfam" id="PF00296"/>
    </source>
</evidence>
<dbReference type="AlphaFoldDB" id="A0A5N0EKF8"/>
<dbReference type="RefSeq" id="WP_150401756.1">
    <property type="nucleotide sequence ID" value="NZ_VXLC01000003.1"/>
</dbReference>
<dbReference type="Proteomes" id="UP000323876">
    <property type="component" value="Unassembled WGS sequence"/>
</dbReference>
<dbReference type="NCBIfam" id="TIGR03621">
    <property type="entry name" value="F420_MSMEG_2516"/>
    <property type="match status" value="1"/>
</dbReference>
<dbReference type="GO" id="GO:0008726">
    <property type="term" value="F:alkanesulfonate monooxygenase activity"/>
    <property type="evidence" value="ECO:0007669"/>
    <property type="project" value="TreeGrafter"/>
</dbReference>
<dbReference type="PANTHER" id="PTHR42847:SF4">
    <property type="entry name" value="ALKANESULFONATE MONOOXYGENASE-RELATED"/>
    <property type="match status" value="1"/>
</dbReference>
<proteinExistence type="predicted"/>
<dbReference type="SUPFAM" id="SSF51679">
    <property type="entry name" value="Bacterial luciferase-like"/>
    <property type="match status" value="1"/>
</dbReference>
<name>A0A5N0EKF8_9NOCA</name>
<dbReference type="OrthoDB" id="4288123at2"/>
<dbReference type="InterPro" id="IPR019923">
    <property type="entry name" value="Lucif-like_OxRdtase_MSMEG_2516"/>
</dbReference>
<dbReference type="EMBL" id="VXLC01000003">
    <property type="protein sequence ID" value="KAA8889483.1"/>
    <property type="molecule type" value="Genomic_DNA"/>
</dbReference>
<keyword evidence="4" id="KW-0503">Monooxygenase</keyword>
<dbReference type="Pfam" id="PF00296">
    <property type="entry name" value="Bac_luciferase"/>
    <property type="match status" value="1"/>
</dbReference>
<keyword evidence="7" id="KW-1185">Reference proteome</keyword>
<evidence type="ECO:0000313" key="7">
    <source>
        <dbReference type="Proteomes" id="UP000323876"/>
    </source>
</evidence>
<reference evidence="6 7" key="1">
    <citation type="submission" date="2019-09" db="EMBL/GenBank/DDBJ databases">
        <authorList>
            <person name="Wang X."/>
        </authorList>
    </citation>
    <scope>NUCLEOTIDE SEQUENCE [LARGE SCALE GENOMIC DNA]</scope>
    <source>
        <strain evidence="6 7">CICC 11023</strain>
    </source>
</reference>
<dbReference type="GO" id="GO:0046306">
    <property type="term" value="P:alkanesulfonate catabolic process"/>
    <property type="evidence" value="ECO:0007669"/>
    <property type="project" value="TreeGrafter"/>
</dbReference>
<dbReference type="InterPro" id="IPR011251">
    <property type="entry name" value="Luciferase-like_dom"/>
</dbReference>
<keyword evidence="3" id="KW-0560">Oxidoreductase</keyword>
<sequence length="291" mass="31768">MVTGFRFGINMAFPGSRSEWVDKVRRAEALGYDVVAVADHLGLSAPFPSLSLAAEVTERITLGTLVLNTPFYNPTLLARDVAALDRFSGGRLELGLGAGYTKEEFDATGIPMPGPGARVAQVEQTVLTMRKLYADANYQPAPTRPEGPRVLIGGSGNRLLRMATQHADVIALPGAVGLENGVVDVMTADEVGERSDYLRRLLGERSDQVELSLHIYAVAGPAERDSVGDMARQLMPGFTDERIRQSPCILVGTPQQMADSLREYRYRYGITYFTTIEPFMDAFAPVIEILK</sequence>
<keyword evidence="1" id="KW-0285">Flavoprotein</keyword>
<gene>
    <name evidence="6" type="ORF">F3087_11220</name>
</gene>
<evidence type="ECO:0000256" key="3">
    <source>
        <dbReference type="ARBA" id="ARBA00023002"/>
    </source>
</evidence>
<feature type="domain" description="Luciferase-like" evidence="5">
    <location>
        <begin position="17"/>
        <end position="174"/>
    </location>
</feature>
<protein>
    <submittedName>
        <fullName evidence="6">TIGR03621 family F420-dependent LLM class oxidoreductase</fullName>
    </submittedName>
</protein>
<dbReference type="InterPro" id="IPR036661">
    <property type="entry name" value="Luciferase-like_sf"/>
</dbReference>
<dbReference type="Gene3D" id="3.20.20.30">
    <property type="entry name" value="Luciferase-like domain"/>
    <property type="match status" value="1"/>
</dbReference>
<evidence type="ECO:0000256" key="2">
    <source>
        <dbReference type="ARBA" id="ARBA00022643"/>
    </source>
</evidence>
<comment type="caution">
    <text evidence="6">The sequence shown here is derived from an EMBL/GenBank/DDBJ whole genome shotgun (WGS) entry which is preliminary data.</text>
</comment>